<feature type="transmembrane region" description="Helical" evidence="6">
    <location>
        <begin position="154"/>
        <end position="171"/>
    </location>
</feature>
<organism evidence="7 8">
    <name type="scientific">Celeribacter halophilus</name>
    <dbReference type="NCBI Taxonomy" id="576117"/>
    <lineage>
        <taxon>Bacteria</taxon>
        <taxon>Pseudomonadati</taxon>
        <taxon>Pseudomonadota</taxon>
        <taxon>Alphaproteobacteria</taxon>
        <taxon>Rhodobacterales</taxon>
        <taxon>Roseobacteraceae</taxon>
        <taxon>Celeribacter</taxon>
    </lineage>
</organism>
<comment type="subcellular location">
    <subcellularLocation>
        <location evidence="1">Cell membrane</location>
        <topology evidence="1">Multi-pass membrane protein</topology>
    </subcellularLocation>
</comment>
<dbReference type="EMBL" id="JAUOPJ010000013">
    <property type="protein sequence ID" value="MDO6458429.1"/>
    <property type="molecule type" value="Genomic_DNA"/>
</dbReference>
<dbReference type="GO" id="GO:0005886">
    <property type="term" value="C:plasma membrane"/>
    <property type="evidence" value="ECO:0007669"/>
    <property type="project" value="UniProtKB-SubCell"/>
</dbReference>
<gene>
    <name evidence="7" type="ORF">Q4494_15165</name>
</gene>
<comment type="caution">
    <text evidence="7">The sequence shown here is derived from an EMBL/GenBank/DDBJ whole genome shotgun (WGS) entry which is preliminary data.</text>
</comment>
<feature type="transmembrane region" description="Helical" evidence="6">
    <location>
        <begin position="398"/>
        <end position="416"/>
    </location>
</feature>
<evidence type="ECO:0000256" key="5">
    <source>
        <dbReference type="ARBA" id="ARBA00023136"/>
    </source>
</evidence>
<keyword evidence="2" id="KW-1003">Cell membrane</keyword>
<keyword evidence="3 6" id="KW-0812">Transmembrane</keyword>
<dbReference type="RefSeq" id="WP_303494933.1">
    <property type="nucleotide sequence ID" value="NZ_JAUOPJ010000013.1"/>
</dbReference>
<dbReference type="InterPro" id="IPR002797">
    <property type="entry name" value="Polysacc_synth"/>
</dbReference>
<feature type="transmembrane region" description="Helical" evidence="6">
    <location>
        <begin position="177"/>
        <end position="196"/>
    </location>
</feature>
<name>A0AAW7XVX5_9RHOB</name>
<feature type="transmembrane region" description="Helical" evidence="6">
    <location>
        <begin position="373"/>
        <end position="392"/>
    </location>
</feature>
<dbReference type="PANTHER" id="PTHR30250:SF11">
    <property type="entry name" value="O-ANTIGEN TRANSPORTER-RELATED"/>
    <property type="match status" value="1"/>
</dbReference>
<feature type="transmembrane region" description="Helical" evidence="6">
    <location>
        <begin position="39"/>
        <end position="67"/>
    </location>
</feature>
<sequence>MSIHRLASHSFILRSIAALVSYLFIVVMARIMATEDFGIIATILACNLLFATIGCLGQQIALVRFIPPLVQEKDGGAVESQLRASFRLALIGNTAIYFLILAGILIGWLLGRIETPSLLAIGLFIVPLTAWIDMQSYLARAYNSLTLALAPKDVFWRLGILLILVPIYFLTTERISLVVAIVVMLAVMSGLIFAQWKLMQRKLKIPAHPFAKISDAADISDKWRASITPFALSSASTYVLSNLDVILVSLIFGPVEAAIYYGANRFAQLVFFFEQSVAVVIGPNISSSYACKNFNRIQEIVSVGVILTSIPTVVLGLAFIAVPELFLGFMGVSFQDGAGALRILSAAGIFGALIGPGAILLNMCDLERQTMRIGIFSTILFIPLMTFLGVLFGKEGVAFAVLISVVMQKIYFHAVARSALGVRIDAIMGVSIIRKKLMYKLTTTENSGDQNEN</sequence>
<keyword evidence="4 6" id="KW-1133">Transmembrane helix</keyword>
<dbReference type="Pfam" id="PF01943">
    <property type="entry name" value="Polysacc_synt"/>
    <property type="match status" value="1"/>
</dbReference>
<feature type="transmembrane region" description="Helical" evidence="6">
    <location>
        <begin position="12"/>
        <end position="33"/>
    </location>
</feature>
<feature type="transmembrane region" description="Helical" evidence="6">
    <location>
        <begin position="341"/>
        <end position="361"/>
    </location>
</feature>
<feature type="transmembrane region" description="Helical" evidence="6">
    <location>
        <begin position="300"/>
        <end position="321"/>
    </location>
</feature>
<keyword evidence="5 6" id="KW-0472">Membrane</keyword>
<dbReference type="PANTHER" id="PTHR30250">
    <property type="entry name" value="PST FAMILY PREDICTED COLANIC ACID TRANSPORTER"/>
    <property type="match status" value="1"/>
</dbReference>
<evidence type="ECO:0000256" key="2">
    <source>
        <dbReference type="ARBA" id="ARBA00022475"/>
    </source>
</evidence>
<dbReference type="InterPro" id="IPR050833">
    <property type="entry name" value="Poly_Biosynth_Transport"/>
</dbReference>
<feature type="transmembrane region" description="Helical" evidence="6">
    <location>
        <begin position="116"/>
        <end position="134"/>
    </location>
</feature>
<evidence type="ECO:0000256" key="6">
    <source>
        <dbReference type="SAM" id="Phobius"/>
    </source>
</evidence>
<dbReference type="Proteomes" id="UP001169823">
    <property type="component" value="Unassembled WGS sequence"/>
</dbReference>
<evidence type="ECO:0000313" key="7">
    <source>
        <dbReference type="EMBL" id="MDO6458429.1"/>
    </source>
</evidence>
<evidence type="ECO:0000313" key="8">
    <source>
        <dbReference type="Proteomes" id="UP001169823"/>
    </source>
</evidence>
<protein>
    <submittedName>
        <fullName evidence="7">Oligosaccharide flippase family protein</fullName>
    </submittedName>
</protein>
<reference evidence="7" key="1">
    <citation type="submission" date="2023-07" db="EMBL/GenBank/DDBJ databases">
        <title>Genome content predicts the carbon catabolic preferences of heterotrophic bacteria.</title>
        <authorList>
            <person name="Gralka M."/>
        </authorList>
    </citation>
    <scope>NUCLEOTIDE SEQUENCE</scope>
    <source>
        <strain evidence="7">I2M02</strain>
    </source>
</reference>
<dbReference type="AlphaFoldDB" id="A0AAW7XVX5"/>
<evidence type="ECO:0000256" key="4">
    <source>
        <dbReference type="ARBA" id="ARBA00022989"/>
    </source>
</evidence>
<feature type="transmembrane region" description="Helical" evidence="6">
    <location>
        <begin position="88"/>
        <end position="110"/>
    </location>
</feature>
<accession>A0AAW7XVX5</accession>
<evidence type="ECO:0000256" key="1">
    <source>
        <dbReference type="ARBA" id="ARBA00004651"/>
    </source>
</evidence>
<proteinExistence type="predicted"/>
<evidence type="ECO:0000256" key="3">
    <source>
        <dbReference type="ARBA" id="ARBA00022692"/>
    </source>
</evidence>